<organism evidence="2 3">
    <name type="scientific">Halogranum rubrum</name>
    <dbReference type="NCBI Taxonomy" id="553466"/>
    <lineage>
        <taxon>Archaea</taxon>
        <taxon>Methanobacteriati</taxon>
        <taxon>Methanobacteriota</taxon>
        <taxon>Stenosarchaea group</taxon>
        <taxon>Halobacteria</taxon>
        <taxon>Halobacteriales</taxon>
        <taxon>Haloferacaceae</taxon>
    </lineage>
</organism>
<keyword evidence="3" id="KW-1185">Reference proteome</keyword>
<gene>
    <name evidence="2" type="ORF">SAMN04487950_2891</name>
</gene>
<dbReference type="Pfam" id="PF00551">
    <property type="entry name" value="Formyl_trans_N"/>
    <property type="match status" value="1"/>
</dbReference>
<dbReference type="AlphaFoldDB" id="A0A1I4FZA2"/>
<dbReference type="InterPro" id="IPR002376">
    <property type="entry name" value="Formyl_transf_N"/>
</dbReference>
<keyword evidence="2" id="KW-0808">Transferase</keyword>
<dbReference type="InterPro" id="IPR036477">
    <property type="entry name" value="Formyl_transf_N_sf"/>
</dbReference>
<dbReference type="PANTHER" id="PTHR11138:SF5">
    <property type="entry name" value="METHIONYL-TRNA FORMYLTRANSFERASE, MITOCHONDRIAL"/>
    <property type="match status" value="1"/>
</dbReference>
<dbReference type="GO" id="GO:0005829">
    <property type="term" value="C:cytosol"/>
    <property type="evidence" value="ECO:0007669"/>
    <property type="project" value="TreeGrafter"/>
</dbReference>
<dbReference type="Gene3D" id="3.40.50.12230">
    <property type="match status" value="1"/>
</dbReference>
<name>A0A1I4FZA2_9EURY</name>
<evidence type="ECO:0000259" key="1">
    <source>
        <dbReference type="Pfam" id="PF00551"/>
    </source>
</evidence>
<proteinExistence type="predicted"/>
<dbReference type="GO" id="GO:0004479">
    <property type="term" value="F:methionyl-tRNA formyltransferase activity"/>
    <property type="evidence" value="ECO:0007669"/>
    <property type="project" value="TreeGrafter"/>
</dbReference>
<dbReference type="STRING" id="553466.SAMN04487950_2891"/>
<evidence type="ECO:0000313" key="2">
    <source>
        <dbReference type="EMBL" id="SFL22267.1"/>
    </source>
</evidence>
<dbReference type="RefSeq" id="WP_089870136.1">
    <property type="nucleotide sequence ID" value="NZ_FOTC01000003.1"/>
</dbReference>
<dbReference type="EMBL" id="FOTC01000003">
    <property type="protein sequence ID" value="SFL22267.1"/>
    <property type="molecule type" value="Genomic_DNA"/>
</dbReference>
<dbReference type="SUPFAM" id="SSF53328">
    <property type="entry name" value="Formyltransferase"/>
    <property type="match status" value="1"/>
</dbReference>
<dbReference type="Proteomes" id="UP000199607">
    <property type="component" value="Unassembled WGS sequence"/>
</dbReference>
<protein>
    <submittedName>
        <fullName evidence="2">Formyl transferase</fullName>
    </submittedName>
</protein>
<evidence type="ECO:0000313" key="3">
    <source>
        <dbReference type="Proteomes" id="UP000199607"/>
    </source>
</evidence>
<dbReference type="PANTHER" id="PTHR11138">
    <property type="entry name" value="METHIONYL-TRNA FORMYLTRANSFERASE"/>
    <property type="match status" value="1"/>
</dbReference>
<accession>A0A1I4FZA2</accession>
<sequence length="257" mass="28960">MTVWLFTIDVPLYLPQAIDRILDAHSERIEKVVLAPPSSDLMIRQQYRMFGPVDSLRMGRLYAQGAALGLLSPAHQRRLTGRLHSVRAAAKAHDVPVETVSDISDPNFVDRVRSAAPELLLSLVCAQRLGSELLDAPEWAINLHPSLLPKYRGAAPEFWALYHDEAETGWTAHVMVEAFDAGPIIEQRTLPIRDEETLHSLTQRLSDVVSDFAIDLVDAFPDADFDTRPNPSTDEHYCPMPSVEQRKTFKRRGNRFL</sequence>
<reference evidence="3" key="1">
    <citation type="submission" date="2016-10" db="EMBL/GenBank/DDBJ databases">
        <authorList>
            <person name="Varghese N."/>
            <person name="Submissions S."/>
        </authorList>
    </citation>
    <scope>NUCLEOTIDE SEQUENCE [LARGE SCALE GENOMIC DNA]</scope>
    <source>
        <strain evidence="3">CGMCC 1.7738</strain>
    </source>
</reference>
<feature type="domain" description="Formyl transferase N-terminal" evidence="1">
    <location>
        <begin position="102"/>
        <end position="208"/>
    </location>
</feature>